<dbReference type="AlphaFoldDB" id="A0A370PN18"/>
<evidence type="ECO:0000256" key="7">
    <source>
        <dbReference type="SAM" id="MobiDB-lite"/>
    </source>
</evidence>
<dbReference type="GO" id="GO:0071035">
    <property type="term" value="P:nuclear polyadenylation-dependent rRNA catabolic process"/>
    <property type="evidence" value="ECO:0007669"/>
    <property type="project" value="TreeGrafter"/>
</dbReference>
<sequence>MGWIHPALPSFTRVLTKDQQSAICRRGIGRPPSPISKCLKKAQYVPIPDTTAHCIYSPPRLSTITRTRPPSAQTVNYLHMAQVAPAARRKILSAKSEGNPMKLAAAALQTPQPPTASPFIPSSLRMPDSPSDDNDSRTAAVGPRAQTNGSRHSSRQSSHDPNPNPRKRQRRSRSADVRNVRDFVPQGATFSEAGLDVDVDATSSSGSDSDDGSSEGGDAQAESAPAPPASWNKGSKSAIRTSLRSRAKPEESKPASQFDTVNDKFWRSRSESVSSHGDHETEASKPAQVDGIEEGEVNEEEASDESSQMQLSGDSDDSESLGSEADDSILLNIGSRNGQNLGQDQDGLITPDGDDDYDPEALPVSNGTKTNGQTSTDQSKEDALLRFSKKYPTAPSTLADLDREDMDIQAKYRFYDRDVNAIDLQLPIACTECLLEGHLAEVCPSRECIHCGSWNQHQSSFCPTWRRCQRCRARGHDEDNCPSALKGSASEFPCELCGSTTHIEEDCDLMWKLTTTRPDSEPVLVSLSCAHCTSNRHLIGDCPSLSSTRTLLSSSWTVRDIDPNMITNINSVVNHRRNNNNNNNSNSNNRGGLKIRGRADHRPPSSDSDDMMAHRRPPVHRGGGGGNRGNIRIGSGIGRGNKNISSNGYRDRSDFGPSRQRSMSPNPRPTRGRGGKDSWQGGGGRGKSSGGGGGGSRPPSRGGNTGRGGGRGGKRGGGGDAYRPLPSAAKKAWDKYRL</sequence>
<dbReference type="GO" id="GO:0008270">
    <property type="term" value="F:zinc ion binding"/>
    <property type="evidence" value="ECO:0007669"/>
    <property type="project" value="UniProtKB-KW"/>
</dbReference>
<evidence type="ECO:0000256" key="4">
    <source>
        <dbReference type="ARBA" id="ARBA00022771"/>
    </source>
</evidence>
<feature type="domain" description="CCHC-type" evidence="8">
    <location>
        <begin position="467"/>
        <end position="483"/>
    </location>
</feature>
<keyword evidence="6" id="KW-0539">Nucleus</keyword>
<dbReference type="Proteomes" id="UP000254937">
    <property type="component" value="Unassembled WGS sequence"/>
</dbReference>
<gene>
    <name evidence="9" type="ORF">M752DRAFT_250390</name>
</gene>
<feature type="compositionally biased region" description="Low complexity" evidence="7">
    <location>
        <begin position="574"/>
        <end position="590"/>
    </location>
</feature>
<feature type="compositionally biased region" description="Gly residues" evidence="7">
    <location>
        <begin position="680"/>
        <end position="696"/>
    </location>
</feature>
<dbReference type="GO" id="GO:0071031">
    <property type="term" value="P:nuclear mRNA surveillance of mRNA 3'-end processing"/>
    <property type="evidence" value="ECO:0007669"/>
    <property type="project" value="TreeGrafter"/>
</dbReference>
<feature type="compositionally biased region" description="Gly residues" evidence="7">
    <location>
        <begin position="703"/>
        <end position="720"/>
    </location>
</feature>
<dbReference type="GO" id="GO:0071037">
    <property type="term" value="P:nuclear polyadenylation-dependent snRNA catabolic process"/>
    <property type="evidence" value="ECO:0007669"/>
    <property type="project" value="TreeGrafter"/>
</dbReference>
<evidence type="ECO:0000256" key="5">
    <source>
        <dbReference type="ARBA" id="ARBA00022833"/>
    </source>
</evidence>
<reference evidence="9 10" key="1">
    <citation type="submission" date="2018-07" db="EMBL/GenBank/DDBJ databases">
        <title>Section-level genome sequencing of Aspergillus section Nigri to investigate inter- and intra-species variation.</title>
        <authorList>
            <consortium name="DOE Joint Genome Institute"/>
            <person name="Vesth T.C."/>
            <person name="Nybo J.L."/>
            <person name="Theobald S."/>
            <person name="Frisvad J.C."/>
            <person name="Larsen T.O."/>
            <person name="Nielsen K.F."/>
            <person name="Hoof J.B."/>
            <person name="Brandl J."/>
            <person name="Salamov A."/>
            <person name="Riley R."/>
            <person name="Gladden J.M."/>
            <person name="Phatale P."/>
            <person name="Nielsen M.T."/>
            <person name="Lyhne E.K."/>
            <person name="Kogle M.E."/>
            <person name="Strasser K."/>
            <person name="McDonnell E."/>
            <person name="Barry K."/>
            <person name="Clum A."/>
            <person name="Chen C."/>
            <person name="Nolan M."/>
            <person name="Sandor L."/>
            <person name="Kuo A."/>
            <person name="Lipzen A."/>
            <person name="Hainaut M."/>
            <person name="Drula E."/>
            <person name="Tsang A."/>
            <person name="Magnuson J.K."/>
            <person name="Henrissat B."/>
            <person name="Wiebenga A."/>
            <person name="Simmons B.A."/>
            <person name="Makela M.R."/>
            <person name="De vries R.P."/>
            <person name="Grigoriev I.V."/>
            <person name="Mortensen U.H."/>
            <person name="Baker S.E."/>
            <person name="Andersen M.R."/>
        </authorList>
    </citation>
    <scope>NUCLEOTIDE SEQUENCE [LARGE SCALE GENOMIC DNA]</scope>
    <source>
        <strain evidence="9 10">ATCC 13157</strain>
    </source>
</reference>
<feature type="compositionally biased region" description="Basic and acidic residues" evidence="7">
    <location>
        <begin position="261"/>
        <end position="283"/>
    </location>
</feature>
<dbReference type="GO" id="GO:0071039">
    <property type="term" value="P:nuclear polyadenylation-dependent CUT catabolic process"/>
    <property type="evidence" value="ECO:0007669"/>
    <property type="project" value="TreeGrafter"/>
</dbReference>
<evidence type="ECO:0000313" key="10">
    <source>
        <dbReference type="Proteomes" id="UP000254937"/>
    </source>
</evidence>
<evidence type="ECO:0000256" key="3">
    <source>
        <dbReference type="ARBA" id="ARBA00022737"/>
    </source>
</evidence>
<organism evidence="9 10">
    <name type="scientific">Aspergillus phoenicis ATCC 13157</name>
    <dbReference type="NCBI Taxonomy" id="1353007"/>
    <lineage>
        <taxon>Eukaryota</taxon>
        <taxon>Fungi</taxon>
        <taxon>Dikarya</taxon>
        <taxon>Ascomycota</taxon>
        <taxon>Pezizomycotina</taxon>
        <taxon>Eurotiomycetes</taxon>
        <taxon>Eurotiomycetidae</taxon>
        <taxon>Eurotiales</taxon>
        <taxon>Aspergillaceae</taxon>
        <taxon>Aspergillus</taxon>
    </lineage>
</organism>
<comment type="subcellular location">
    <subcellularLocation>
        <location evidence="1">Nucleus</location>
    </subcellularLocation>
</comment>
<evidence type="ECO:0000256" key="6">
    <source>
        <dbReference type="ARBA" id="ARBA00023242"/>
    </source>
</evidence>
<evidence type="ECO:0000259" key="8">
    <source>
        <dbReference type="SMART" id="SM00343"/>
    </source>
</evidence>
<feature type="region of interest" description="Disordered" evidence="7">
    <location>
        <begin position="107"/>
        <end position="380"/>
    </location>
</feature>
<dbReference type="GO" id="GO:0071036">
    <property type="term" value="P:nuclear polyadenylation-dependent snoRNA catabolic process"/>
    <property type="evidence" value="ECO:0007669"/>
    <property type="project" value="TreeGrafter"/>
</dbReference>
<feature type="compositionally biased region" description="Acidic residues" evidence="7">
    <location>
        <begin position="314"/>
        <end position="327"/>
    </location>
</feature>
<keyword evidence="2" id="KW-0479">Metal-binding</keyword>
<keyword evidence="3" id="KW-0677">Repeat</keyword>
<feature type="compositionally biased region" description="Polar residues" evidence="7">
    <location>
        <begin position="365"/>
        <end position="377"/>
    </location>
</feature>
<protein>
    <recommendedName>
        <fullName evidence="8">CCHC-type domain-containing protein</fullName>
    </recommendedName>
</protein>
<dbReference type="EMBL" id="KZ851851">
    <property type="protein sequence ID" value="RDK43579.1"/>
    <property type="molecule type" value="Genomic_DNA"/>
</dbReference>
<feature type="compositionally biased region" description="Acidic residues" evidence="7">
    <location>
        <begin position="291"/>
        <end position="304"/>
    </location>
</feature>
<evidence type="ECO:0000313" key="9">
    <source>
        <dbReference type="EMBL" id="RDK43579.1"/>
    </source>
</evidence>
<feature type="compositionally biased region" description="Polar residues" evidence="7">
    <location>
        <begin position="334"/>
        <end position="343"/>
    </location>
</feature>
<name>A0A370PN18_ASPPH</name>
<dbReference type="InterPro" id="IPR051644">
    <property type="entry name" value="TRAMP_AT-DNA-binding"/>
</dbReference>
<keyword evidence="4" id="KW-0863">Zinc-finger</keyword>
<keyword evidence="5" id="KW-0862">Zinc</keyword>
<dbReference type="SMART" id="SM00343">
    <property type="entry name" value="ZnF_C2HC"/>
    <property type="match status" value="5"/>
</dbReference>
<feature type="domain" description="CCHC-type" evidence="8">
    <location>
        <begin position="528"/>
        <end position="544"/>
    </location>
</feature>
<dbReference type="GO" id="GO:0003723">
    <property type="term" value="F:RNA binding"/>
    <property type="evidence" value="ECO:0007669"/>
    <property type="project" value="TreeGrafter"/>
</dbReference>
<feature type="compositionally biased region" description="Low complexity" evidence="7">
    <location>
        <begin position="629"/>
        <end position="648"/>
    </location>
</feature>
<feature type="region of interest" description="Disordered" evidence="7">
    <location>
        <begin position="574"/>
        <end position="738"/>
    </location>
</feature>
<feature type="domain" description="CCHC-type" evidence="8">
    <location>
        <begin position="429"/>
        <end position="445"/>
    </location>
</feature>
<dbReference type="GO" id="GO:0031499">
    <property type="term" value="C:TRAMP complex"/>
    <property type="evidence" value="ECO:0007669"/>
    <property type="project" value="TreeGrafter"/>
</dbReference>
<feature type="domain" description="CCHC-type" evidence="8">
    <location>
        <begin position="493"/>
        <end position="509"/>
    </location>
</feature>
<feature type="compositionally biased region" description="Polar residues" evidence="7">
    <location>
        <begin position="145"/>
        <end position="161"/>
    </location>
</feature>
<dbReference type="PANTHER" id="PTHR46543">
    <property type="entry name" value="ZINC FINGER CCHC DOMAIN-CONTAINING PROTEIN 7"/>
    <property type="match status" value="1"/>
</dbReference>
<keyword evidence="10" id="KW-1185">Reference proteome</keyword>
<dbReference type="PANTHER" id="PTHR46543:SF1">
    <property type="entry name" value="ZINC FINGER CCHC DOMAIN-CONTAINING PROTEIN 7"/>
    <property type="match status" value="1"/>
</dbReference>
<dbReference type="GO" id="GO:0071038">
    <property type="term" value="P:TRAMP-dependent tRNA surveillance pathway"/>
    <property type="evidence" value="ECO:0007669"/>
    <property type="project" value="TreeGrafter"/>
</dbReference>
<proteinExistence type="predicted"/>
<feature type="compositionally biased region" description="Polar residues" evidence="7">
    <location>
        <begin position="232"/>
        <end position="244"/>
    </location>
</feature>
<feature type="domain" description="CCHC-type" evidence="8">
    <location>
        <begin position="447"/>
        <end position="464"/>
    </location>
</feature>
<dbReference type="InterPro" id="IPR001878">
    <property type="entry name" value="Znf_CCHC"/>
</dbReference>
<evidence type="ECO:0000256" key="2">
    <source>
        <dbReference type="ARBA" id="ARBA00022723"/>
    </source>
</evidence>
<evidence type="ECO:0000256" key="1">
    <source>
        <dbReference type="ARBA" id="ARBA00004123"/>
    </source>
</evidence>
<dbReference type="Gene3D" id="4.10.60.10">
    <property type="entry name" value="Zinc finger, CCHC-type"/>
    <property type="match status" value="1"/>
</dbReference>
<accession>A0A370PN18</accession>